<dbReference type="EMBL" id="JACIEK010000005">
    <property type="protein sequence ID" value="MBB3998396.1"/>
    <property type="molecule type" value="Genomic_DNA"/>
</dbReference>
<gene>
    <name evidence="1" type="ORF">GGR04_002237</name>
</gene>
<sequence>MRSESAAIAAIKSGERTISDYGTASTSEWLTLCLALARYDGLEGTGYEANEAAWDRLNDAQRAIVRAENPTFRAAEFDGPSRYM</sequence>
<dbReference type="RefSeq" id="WP_183199937.1">
    <property type="nucleotide sequence ID" value="NZ_JACIEK010000005.1"/>
</dbReference>
<keyword evidence="2" id="KW-1185">Reference proteome</keyword>
<evidence type="ECO:0000313" key="1">
    <source>
        <dbReference type="EMBL" id="MBB3998396.1"/>
    </source>
</evidence>
<evidence type="ECO:0000313" key="2">
    <source>
        <dbReference type="Proteomes" id="UP000542776"/>
    </source>
</evidence>
<dbReference type="AlphaFoldDB" id="A0A7W6EE45"/>
<reference evidence="1 2" key="1">
    <citation type="submission" date="2020-08" db="EMBL/GenBank/DDBJ databases">
        <title>Genomic Encyclopedia of Type Strains, Phase IV (KMG-IV): sequencing the most valuable type-strain genomes for metagenomic binning, comparative biology and taxonomic classification.</title>
        <authorList>
            <person name="Goeker M."/>
        </authorList>
    </citation>
    <scope>NUCLEOTIDE SEQUENCE [LARGE SCALE GENOMIC DNA]</scope>
    <source>
        <strain evidence="1 2">DSM 102238</strain>
    </source>
</reference>
<proteinExistence type="predicted"/>
<protein>
    <submittedName>
        <fullName evidence="1">Uncharacterized protein</fullName>
    </submittedName>
</protein>
<accession>A0A7W6EE45</accession>
<dbReference type="Proteomes" id="UP000542776">
    <property type="component" value="Unassembled WGS sequence"/>
</dbReference>
<organism evidence="1 2">
    <name type="scientific">Aureimonas pseudogalii</name>
    <dbReference type="NCBI Taxonomy" id="1744844"/>
    <lineage>
        <taxon>Bacteria</taxon>
        <taxon>Pseudomonadati</taxon>
        <taxon>Pseudomonadota</taxon>
        <taxon>Alphaproteobacteria</taxon>
        <taxon>Hyphomicrobiales</taxon>
        <taxon>Aurantimonadaceae</taxon>
        <taxon>Aureimonas</taxon>
    </lineage>
</organism>
<name>A0A7W6EE45_9HYPH</name>
<comment type="caution">
    <text evidence="1">The sequence shown here is derived from an EMBL/GenBank/DDBJ whole genome shotgun (WGS) entry which is preliminary data.</text>
</comment>